<organism evidence="1">
    <name type="scientific">Candidatus Kentrum sp. FW</name>
    <dbReference type="NCBI Taxonomy" id="2126338"/>
    <lineage>
        <taxon>Bacteria</taxon>
        <taxon>Pseudomonadati</taxon>
        <taxon>Pseudomonadota</taxon>
        <taxon>Gammaproteobacteria</taxon>
        <taxon>Candidatus Kentrum</taxon>
    </lineage>
</organism>
<proteinExistence type="predicted"/>
<name>A0A450U0V5_9GAMM</name>
<dbReference type="EMBL" id="CAADFE010000094">
    <property type="protein sequence ID" value="VFJ75975.1"/>
    <property type="molecule type" value="Genomic_DNA"/>
</dbReference>
<protein>
    <submittedName>
        <fullName evidence="1">Uncharacterized protein</fullName>
    </submittedName>
</protein>
<dbReference type="AlphaFoldDB" id="A0A450U0V5"/>
<reference evidence="1" key="1">
    <citation type="submission" date="2019-02" db="EMBL/GenBank/DDBJ databases">
        <authorList>
            <person name="Gruber-Vodicka R. H."/>
            <person name="Seah K. B. B."/>
        </authorList>
    </citation>
    <scope>NUCLEOTIDE SEQUENCE</scope>
    <source>
        <strain evidence="1">BECK_BZ131</strain>
    </source>
</reference>
<sequence>MELMHIDEQGRADVTDVSVKPLLPRIGRAEGFITMPAVVIDDHIASMKGGNISTQQSRNRIR</sequence>
<accession>A0A450U0V5</accession>
<evidence type="ECO:0000313" key="1">
    <source>
        <dbReference type="EMBL" id="VFJ75975.1"/>
    </source>
</evidence>
<gene>
    <name evidence="1" type="ORF">BECKFW1821C_GA0114237_109413</name>
</gene>